<evidence type="ECO:0000256" key="6">
    <source>
        <dbReference type="ARBA" id="ARBA00023136"/>
    </source>
</evidence>
<reference evidence="11 12" key="1">
    <citation type="journal article" date="2016" name="Sci. Rep.">
        <title>The genome sequence of the outbreeding globe artichoke constructed de novo incorporating a phase-aware low-pass sequencing strategy of F1 progeny.</title>
        <authorList>
            <person name="Scaglione D."/>
            <person name="Reyes-Chin-Wo S."/>
            <person name="Acquadro A."/>
            <person name="Froenicke L."/>
            <person name="Portis E."/>
            <person name="Beitel C."/>
            <person name="Tirone M."/>
            <person name="Mauro R."/>
            <person name="Lo Monaco A."/>
            <person name="Mauromicale G."/>
            <person name="Faccioli P."/>
            <person name="Cattivelli L."/>
            <person name="Rieseberg L."/>
            <person name="Michelmore R."/>
            <person name="Lanteri S."/>
        </authorList>
    </citation>
    <scope>NUCLEOTIDE SEQUENCE [LARGE SCALE GENOMIC DNA]</scope>
    <source>
        <strain evidence="11">2C</strain>
    </source>
</reference>
<evidence type="ECO:0000256" key="5">
    <source>
        <dbReference type="ARBA" id="ARBA00022989"/>
    </source>
</evidence>
<gene>
    <name evidence="11" type="ORF">Ccrd_013977</name>
</gene>
<dbReference type="OMA" id="ETCAHSV"/>
<keyword evidence="5 8" id="KW-1133">Transmembrane helix</keyword>
<evidence type="ECO:0000313" key="11">
    <source>
        <dbReference type="EMBL" id="KVI07672.1"/>
    </source>
</evidence>
<dbReference type="EMBL" id="LEKV01001498">
    <property type="protein sequence ID" value="KVI07672.1"/>
    <property type="molecule type" value="Genomic_DNA"/>
</dbReference>
<evidence type="ECO:0000256" key="3">
    <source>
        <dbReference type="ARBA" id="ARBA00022679"/>
    </source>
</evidence>
<dbReference type="PANTHER" id="PTHR22883:SF316">
    <property type="entry name" value="PROTEIN S-ACYLTRANSFERASE 21"/>
    <property type="match status" value="1"/>
</dbReference>
<sequence>MARRHGWELPAHTFQVVAITVYFLLSVAFYAFFSPFLGKEIYEHVAIGVYSFLALSVFVLYVRCTAIDPADPGILIEPGRASPNRSQNGTEVPGNTSSVGEPSKMGFQNGGIYDSGNSGVCSKIAGVVCGCIVKEDCRNDEEMQLGGEEEALFCTLCNAEVRKFSKHCRSCDKCVDGFDHHCRWLNNCVGRKNYFTFVCLMAVSLVWLTFECGVGIAVLVRCFVEKRATEDQISSRLGDGFSRAPFATVVVCLLSLTHYTHYNHRRYMYGCFLSSHDSARRTLLFPHYPNSQVTTVSDNPMQGITTYEYVVAMRTQSEPPGPSLDGMDQQSLQSSPTSSAVTAISGRSSLGLGLQYKEPGRLPSTVDPDAVLDKGKRLPQRPVRISAWKLAKLDSTEAMKAGAKARASSSVLRPLASKQNQFDPDHLSSSNVSMKSSPNSSHHRFHDSKSSYPPSRASRDDSETCAHSVSNLSSPMPARGHFNPMYQSSGNQSPWANNDPPPVLPPAIVVPQAPVVAPPVRVPQVPKRNVVINEGAGSSSVYWDQEAGRFVSAATAKTVGGGGSSSQASGTELTYTGQSIFFGGPPVGPSGGGGQRENGNNTMTTVTTTTSSYYQQGRSQRGGQLPVFVPSEQRLHRDI</sequence>
<comment type="catalytic activity">
    <reaction evidence="8">
        <text>L-cysteinyl-[protein] + hexadecanoyl-CoA = S-hexadecanoyl-L-cysteinyl-[protein] + CoA</text>
        <dbReference type="Rhea" id="RHEA:36683"/>
        <dbReference type="Rhea" id="RHEA-COMP:10131"/>
        <dbReference type="Rhea" id="RHEA-COMP:11032"/>
        <dbReference type="ChEBI" id="CHEBI:29950"/>
        <dbReference type="ChEBI" id="CHEBI:57287"/>
        <dbReference type="ChEBI" id="CHEBI:57379"/>
        <dbReference type="ChEBI" id="CHEBI:74151"/>
        <dbReference type="EC" id="2.3.1.225"/>
    </reaction>
</comment>
<keyword evidence="6 8" id="KW-0472">Membrane</keyword>
<evidence type="ECO:0000256" key="2">
    <source>
        <dbReference type="ARBA" id="ARBA00008574"/>
    </source>
</evidence>
<dbReference type="PANTHER" id="PTHR22883">
    <property type="entry name" value="ZINC FINGER DHHC DOMAIN CONTAINING PROTEIN"/>
    <property type="match status" value="1"/>
</dbReference>
<feature type="region of interest" description="Disordered" evidence="9">
    <location>
        <begin position="316"/>
        <end position="340"/>
    </location>
</feature>
<dbReference type="PROSITE" id="PS50216">
    <property type="entry name" value="DHHC"/>
    <property type="match status" value="1"/>
</dbReference>
<dbReference type="Pfam" id="PF01529">
    <property type="entry name" value="DHHC"/>
    <property type="match status" value="1"/>
</dbReference>
<feature type="compositionally biased region" description="Polar residues" evidence="9">
    <location>
        <begin position="465"/>
        <end position="474"/>
    </location>
</feature>
<keyword evidence="12" id="KW-1185">Reference proteome</keyword>
<protein>
    <recommendedName>
        <fullName evidence="8">S-acyltransferase</fullName>
        <ecNumber evidence="8">2.3.1.225</ecNumber>
    </recommendedName>
    <alternativeName>
        <fullName evidence="8">Palmitoyltransferase</fullName>
    </alternativeName>
</protein>
<dbReference type="GO" id="GO:0019706">
    <property type="term" value="F:protein-cysteine S-palmitoyltransferase activity"/>
    <property type="evidence" value="ECO:0007669"/>
    <property type="project" value="UniProtKB-EC"/>
</dbReference>
<accession>A0A103YEM9</accession>
<dbReference type="Proteomes" id="UP000243975">
    <property type="component" value="Unassembled WGS sequence"/>
</dbReference>
<feature type="compositionally biased region" description="Low complexity" evidence="9">
    <location>
        <begin position="615"/>
        <end position="624"/>
    </location>
</feature>
<feature type="region of interest" description="Disordered" evidence="9">
    <location>
        <begin position="354"/>
        <end position="377"/>
    </location>
</feature>
<feature type="region of interest" description="Disordered" evidence="9">
    <location>
        <begin position="405"/>
        <end position="500"/>
    </location>
</feature>
<evidence type="ECO:0000256" key="1">
    <source>
        <dbReference type="ARBA" id="ARBA00004127"/>
    </source>
</evidence>
<organism evidence="11 12">
    <name type="scientific">Cynara cardunculus var. scolymus</name>
    <name type="common">Globe artichoke</name>
    <name type="synonym">Cynara scolymus</name>
    <dbReference type="NCBI Taxonomy" id="59895"/>
    <lineage>
        <taxon>Eukaryota</taxon>
        <taxon>Viridiplantae</taxon>
        <taxon>Streptophyta</taxon>
        <taxon>Embryophyta</taxon>
        <taxon>Tracheophyta</taxon>
        <taxon>Spermatophyta</taxon>
        <taxon>Magnoliopsida</taxon>
        <taxon>eudicotyledons</taxon>
        <taxon>Gunneridae</taxon>
        <taxon>Pentapetalae</taxon>
        <taxon>asterids</taxon>
        <taxon>campanulids</taxon>
        <taxon>Asterales</taxon>
        <taxon>Asteraceae</taxon>
        <taxon>Carduoideae</taxon>
        <taxon>Cardueae</taxon>
        <taxon>Carduinae</taxon>
        <taxon>Cynara</taxon>
    </lineage>
</organism>
<keyword evidence="3 8" id="KW-0808">Transferase</keyword>
<dbReference type="GO" id="GO:0005783">
    <property type="term" value="C:endoplasmic reticulum"/>
    <property type="evidence" value="ECO:0007669"/>
    <property type="project" value="TreeGrafter"/>
</dbReference>
<comment type="domain">
    <text evidence="8">The DHHC domain is required for palmitoyltransferase activity.</text>
</comment>
<dbReference type="GO" id="GO:0006612">
    <property type="term" value="P:protein targeting to membrane"/>
    <property type="evidence" value="ECO:0007669"/>
    <property type="project" value="TreeGrafter"/>
</dbReference>
<keyword evidence="4 8" id="KW-0812">Transmembrane</keyword>
<comment type="caution">
    <text evidence="11">The sequence shown here is derived from an EMBL/GenBank/DDBJ whole genome shotgun (WGS) entry which is preliminary data.</text>
</comment>
<proteinExistence type="inferred from homology"/>
<dbReference type="InterPro" id="IPR001594">
    <property type="entry name" value="Palmitoyltrfase_DHHC"/>
</dbReference>
<dbReference type="AlphaFoldDB" id="A0A103YEM9"/>
<evidence type="ECO:0000256" key="8">
    <source>
        <dbReference type="RuleBase" id="RU079119"/>
    </source>
</evidence>
<dbReference type="STRING" id="59895.A0A103YEM9"/>
<dbReference type="EC" id="2.3.1.225" evidence="8"/>
<feature type="compositionally biased region" description="Polar residues" evidence="9">
    <location>
        <begin position="407"/>
        <end position="422"/>
    </location>
</feature>
<dbReference type="GO" id="GO:0005794">
    <property type="term" value="C:Golgi apparatus"/>
    <property type="evidence" value="ECO:0007669"/>
    <property type="project" value="TreeGrafter"/>
</dbReference>
<keyword evidence="7 8" id="KW-0012">Acyltransferase</keyword>
<evidence type="ECO:0000313" key="12">
    <source>
        <dbReference type="Proteomes" id="UP000243975"/>
    </source>
</evidence>
<dbReference type="Gramene" id="KVI07672">
    <property type="protein sequence ID" value="KVI07672"/>
    <property type="gene ID" value="Ccrd_013977"/>
</dbReference>
<feature type="domain" description="Palmitoyltransferase DHHC" evidence="10">
    <location>
        <begin position="149"/>
        <end position="254"/>
    </location>
</feature>
<feature type="region of interest" description="Disordered" evidence="9">
    <location>
        <begin position="78"/>
        <end position="103"/>
    </location>
</feature>
<feature type="transmembrane region" description="Helical" evidence="8">
    <location>
        <begin position="45"/>
        <end position="62"/>
    </location>
</feature>
<evidence type="ECO:0000259" key="10">
    <source>
        <dbReference type="Pfam" id="PF01529"/>
    </source>
</evidence>
<evidence type="ECO:0000256" key="9">
    <source>
        <dbReference type="SAM" id="MobiDB-lite"/>
    </source>
</evidence>
<name>A0A103YEM9_CYNCS</name>
<feature type="transmembrane region" description="Helical" evidence="8">
    <location>
        <begin position="12"/>
        <end position="33"/>
    </location>
</feature>
<feature type="compositionally biased region" description="Low complexity" evidence="9">
    <location>
        <begin position="428"/>
        <end position="440"/>
    </location>
</feature>
<feature type="compositionally biased region" description="Polar residues" evidence="9">
    <location>
        <begin position="328"/>
        <end position="340"/>
    </location>
</feature>
<feature type="region of interest" description="Disordered" evidence="9">
    <location>
        <begin position="615"/>
        <end position="639"/>
    </location>
</feature>
<comment type="subcellular location">
    <subcellularLocation>
        <location evidence="1">Endomembrane system</location>
        <topology evidence="1">Multi-pass membrane protein</topology>
    </subcellularLocation>
</comment>
<dbReference type="InterPro" id="IPR039859">
    <property type="entry name" value="PFA4/ZDH16/20/ERF2-like"/>
</dbReference>
<feature type="transmembrane region" description="Helical" evidence="8">
    <location>
        <begin position="194"/>
        <end position="220"/>
    </location>
</feature>
<feature type="compositionally biased region" description="Polar residues" evidence="9">
    <location>
        <begin position="485"/>
        <end position="496"/>
    </location>
</feature>
<evidence type="ECO:0000256" key="7">
    <source>
        <dbReference type="ARBA" id="ARBA00023315"/>
    </source>
</evidence>
<evidence type="ECO:0000256" key="4">
    <source>
        <dbReference type="ARBA" id="ARBA00022692"/>
    </source>
</evidence>
<comment type="similarity">
    <text evidence="2 8">Belongs to the DHHC palmitoyltransferase family.</text>
</comment>
<feature type="compositionally biased region" description="Polar residues" evidence="9">
    <location>
        <begin position="83"/>
        <end position="100"/>
    </location>
</feature>